<reference evidence="2" key="1">
    <citation type="submission" date="2018-07" db="EMBL/GenBank/DDBJ databases">
        <authorList>
            <person name="Peiro R."/>
            <person name="Begona"/>
            <person name="Cbmso G."/>
            <person name="Lopez M."/>
            <person name="Gonzalez S."/>
        </authorList>
    </citation>
    <scope>NUCLEOTIDE SEQUENCE [LARGE SCALE GENOMIC DNA]</scope>
</reference>
<sequence length="58" mass="6589">MMVYRQGDQLTVLVDPRHPRAWTEAPYRSQLQVWAAQVGAIGGYVIVWVGDEVFKVEA</sequence>
<dbReference type="AlphaFoldDB" id="A0A376AHA8"/>
<evidence type="ECO:0000313" key="1">
    <source>
        <dbReference type="EMBL" id="SSC67057.1"/>
    </source>
</evidence>
<evidence type="ECO:0000313" key="2">
    <source>
        <dbReference type="Proteomes" id="UP000254764"/>
    </source>
</evidence>
<dbReference type="EMBL" id="UEYP01000003">
    <property type="protein sequence ID" value="SSC67057.1"/>
    <property type="molecule type" value="Genomic_DNA"/>
</dbReference>
<protein>
    <submittedName>
        <fullName evidence="1">Uncharacterized protein</fullName>
    </submittedName>
</protein>
<proteinExistence type="predicted"/>
<gene>
    <name evidence="1" type="ORF">RHIZ70_2765</name>
</gene>
<dbReference type="Proteomes" id="UP000254764">
    <property type="component" value="Unassembled WGS sequence"/>
</dbReference>
<accession>A0A376AHA8</accession>
<keyword evidence="2" id="KW-1185">Reference proteome</keyword>
<name>A0A376AHA8_9HYPH</name>
<organism evidence="1 2">
    <name type="scientific">Ciceribacter selenitireducens ATCC BAA-1503</name>
    <dbReference type="NCBI Taxonomy" id="1336235"/>
    <lineage>
        <taxon>Bacteria</taxon>
        <taxon>Pseudomonadati</taxon>
        <taxon>Pseudomonadota</taxon>
        <taxon>Alphaproteobacteria</taxon>
        <taxon>Hyphomicrobiales</taxon>
        <taxon>Rhizobiaceae</taxon>
        <taxon>Ciceribacter</taxon>
    </lineage>
</organism>